<dbReference type="GO" id="GO:0002128">
    <property type="term" value="P:tRNA nucleoside ribose methylation"/>
    <property type="evidence" value="ECO:0007669"/>
    <property type="project" value="UniProtKB-UniRule"/>
</dbReference>
<dbReference type="HAMAP" id="MF_03162">
    <property type="entry name" value="RNA_methyltr_E_TRM7"/>
    <property type="match status" value="1"/>
</dbReference>
<keyword evidence="4 8" id="KW-0808">Transferase</keyword>
<evidence type="ECO:0000259" key="10">
    <source>
        <dbReference type="Pfam" id="PF01728"/>
    </source>
</evidence>
<keyword evidence="12" id="KW-1185">Reference proteome</keyword>
<protein>
    <recommendedName>
        <fullName evidence="8">Putative tRNA (cytidine(32)/guanosine(34)-2'-O)-methyltransferase</fullName>
        <ecNumber evidence="8">2.1.1.205</ecNumber>
    </recommendedName>
    <alternativeName>
        <fullName evidence="8">2'-O-ribose RNA methyltransferase TRM7 homolog</fullName>
    </alternativeName>
</protein>
<dbReference type="InterPro" id="IPR015507">
    <property type="entry name" value="rRNA-MeTfrase_E"/>
</dbReference>
<feature type="active site" description="Proton acceptor" evidence="8 9">
    <location>
        <position position="164"/>
    </location>
</feature>
<evidence type="ECO:0000256" key="3">
    <source>
        <dbReference type="ARBA" id="ARBA00022603"/>
    </source>
</evidence>
<dbReference type="InterPro" id="IPR002877">
    <property type="entry name" value="RNA_MeTrfase_FtsJ_dom"/>
</dbReference>
<accession>I7MGM4</accession>
<keyword evidence="5 8" id="KW-0949">S-adenosyl-L-methionine</keyword>
<dbReference type="AlphaFoldDB" id="I7MGM4"/>
<comment type="similarity">
    <text evidence="8">Belongs to the class I-like SAM-binding methyltransferase superfamily. RNA methyltransferase RlmE family. TRM7 subfamily.</text>
</comment>
<evidence type="ECO:0000256" key="7">
    <source>
        <dbReference type="ARBA" id="ARBA00048902"/>
    </source>
</evidence>
<comment type="function">
    <text evidence="8">Methylates the 2'-O-ribose of nucleotides at positions 32 and 34 of the tRNA anticodon loop of substrate tRNAs.</text>
</comment>
<dbReference type="InterPro" id="IPR029063">
    <property type="entry name" value="SAM-dependent_MTases_sf"/>
</dbReference>
<evidence type="ECO:0000256" key="4">
    <source>
        <dbReference type="ARBA" id="ARBA00022679"/>
    </source>
</evidence>
<dbReference type="PIRSF" id="PIRSF005461">
    <property type="entry name" value="23S_rRNA_mtase"/>
    <property type="match status" value="1"/>
</dbReference>
<dbReference type="Gene3D" id="3.40.50.150">
    <property type="entry name" value="Vaccinia Virus protein VP39"/>
    <property type="match status" value="1"/>
</dbReference>
<dbReference type="GO" id="GO:0106340">
    <property type="term" value="F:tRNA (guanosine(34)-2'-O)-methyltransferase activity"/>
    <property type="evidence" value="ECO:0007669"/>
    <property type="project" value="UniProtKB-ARBA"/>
</dbReference>
<feature type="binding site" evidence="8">
    <location>
        <position position="53"/>
    </location>
    <ligand>
        <name>S-adenosyl-L-methionine</name>
        <dbReference type="ChEBI" id="CHEBI:59789"/>
    </ligand>
</feature>
<dbReference type="GO" id="GO:0005737">
    <property type="term" value="C:cytoplasm"/>
    <property type="evidence" value="ECO:0007669"/>
    <property type="project" value="UniProtKB-SubCell"/>
</dbReference>
<keyword evidence="6 8" id="KW-0819">tRNA processing</keyword>
<evidence type="ECO:0000256" key="6">
    <source>
        <dbReference type="ARBA" id="ARBA00022694"/>
    </source>
</evidence>
<dbReference type="STRING" id="312017.I7MGM4"/>
<keyword evidence="1 8" id="KW-0963">Cytoplasm</keyword>
<keyword evidence="3 8" id="KW-0489">Methyltransferase</keyword>
<evidence type="ECO:0000313" key="11">
    <source>
        <dbReference type="EMBL" id="EAS01639.3"/>
    </source>
</evidence>
<comment type="subcellular location">
    <subcellularLocation>
        <location evidence="8">Cytoplasm</location>
    </subcellularLocation>
</comment>
<dbReference type="KEGG" id="tet:TTHERM_00933280"/>
<organism evidence="11 12">
    <name type="scientific">Tetrahymena thermophila (strain SB210)</name>
    <dbReference type="NCBI Taxonomy" id="312017"/>
    <lineage>
        <taxon>Eukaryota</taxon>
        <taxon>Sar</taxon>
        <taxon>Alveolata</taxon>
        <taxon>Ciliophora</taxon>
        <taxon>Intramacronucleata</taxon>
        <taxon>Oligohymenophorea</taxon>
        <taxon>Hymenostomatida</taxon>
        <taxon>Tetrahymenina</taxon>
        <taxon>Tetrahymenidae</taxon>
        <taxon>Tetrahymena</taxon>
    </lineage>
</organism>
<feature type="binding site" evidence="8">
    <location>
        <position position="124"/>
    </location>
    <ligand>
        <name>S-adenosyl-L-methionine</name>
        <dbReference type="ChEBI" id="CHEBI:59789"/>
    </ligand>
</feature>
<dbReference type="GO" id="GO:0002181">
    <property type="term" value="P:cytoplasmic translation"/>
    <property type="evidence" value="ECO:0007669"/>
    <property type="project" value="UniProtKB-UniRule"/>
</dbReference>
<evidence type="ECO:0000256" key="8">
    <source>
        <dbReference type="HAMAP-Rule" id="MF_03162"/>
    </source>
</evidence>
<dbReference type="PANTHER" id="PTHR10920:SF12">
    <property type="entry name" value="TRNA (CYTIDINE(32)_GUANOSINE(34)-2'-O)-METHYLTRANSFERASE-RELATED"/>
    <property type="match status" value="1"/>
</dbReference>
<dbReference type="GeneID" id="7840409"/>
<dbReference type="HAMAP" id="MF_01547">
    <property type="entry name" value="RNA_methyltr_E"/>
    <property type="match status" value="1"/>
</dbReference>
<dbReference type="EC" id="2.1.1.205" evidence="8"/>
<dbReference type="eggNOG" id="KOG1099">
    <property type="taxonomic scope" value="Eukaryota"/>
</dbReference>
<dbReference type="InterPro" id="IPR028590">
    <property type="entry name" value="RNA_methyltr_E_TRM7"/>
</dbReference>
<dbReference type="Pfam" id="PF01728">
    <property type="entry name" value="FtsJ"/>
    <property type="match status" value="1"/>
</dbReference>
<evidence type="ECO:0000313" key="12">
    <source>
        <dbReference type="Proteomes" id="UP000009168"/>
    </source>
</evidence>
<evidence type="ECO:0000256" key="5">
    <source>
        <dbReference type="ARBA" id="ARBA00022691"/>
    </source>
</evidence>
<feature type="binding site" evidence="8">
    <location>
        <position position="83"/>
    </location>
    <ligand>
        <name>S-adenosyl-L-methionine</name>
        <dbReference type="ChEBI" id="CHEBI:59789"/>
    </ligand>
</feature>
<dbReference type="OrthoDB" id="289250at2759"/>
<dbReference type="PANTHER" id="PTHR10920">
    <property type="entry name" value="RIBOSOMAL RNA METHYLTRANSFERASE"/>
    <property type="match status" value="1"/>
</dbReference>
<reference evidence="12" key="1">
    <citation type="journal article" date="2006" name="PLoS Biol.">
        <title>Macronuclear genome sequence of the ciliate Tetrahymena thermophila, a model eukaryote.</title>
        <authorList>
            <person name="Eisen J.A."/>
            <person name="Coyne R.S."/>
            <person name="Wu M."/>
            <person name="Wu D."/>
            <person name="Thiagarajan M."/>
            <person name="Wortman J.R."/>
            <person name="Badger J.H."/>
            <person name="Ren Q."/>
            <person name="Amedeo P."/>
            <person name="Jones K.M."/>
            <person name="Tallon L.J."/>
            <person name="Delcher A.L."/>
            <person name="Salzberg S.L."/>
            <person name="Silva J.C."/>
            <person name="Haas B.J."/>
            <person name="Majoros W.H."/>
            <person name="Farzad M."/>
            <person name="Carlton J.M."/>
            <person name="Smith R.K. Jr."/>
            <person name="Garg J."/>
            <person name="Pearlman R.E."/>
            <person name="Karrer K.M."/>
            <person name="Sun L."/>
            <person name="Manning G."/>
            <person name="Elde N.C."/>
            <person name="Turkewitz A.P."/>
            <person name="Asai D.J."/>
            <person name="Wilkes D.E."/>
            <person name="Wang Y."/>
            <person name="Cai H."/>
            <person name="Collins K."/>
            <person name="Stewart B.A."/>
            <person name="Lee S.R."/>
            <person name="Wilamowska K."/>
            <person name="Weinberg Z."/>
            <person name="Ruzzo W.L."/>
            <person name="Wloga D."/>
            <person name="Gaertig J."/>
            <person name="Frankel J."/>
            <person name="Tsao C.-C."/>
            <person name="Gorovsky M.A."/>
            <person name="Keeling P.J."/>
            <person name="Waller R.F."/>
            <person name="Patron N.J."/>
            <person name="Cherry J.M."/>
            <person name="Stover N.A."/>
            <person name="Krieger C.J."/>
            <person name="del Toro C."/>
            <person name="Ryder H.F."/>
            <person name="Williamson S.C."/>
            <person name="Barbeau R.A."/>
            <person name="Hamilton E.P."/>
            <person name="Orias E."/>
        </authorList>
    </citation>
    <scope>NUCLEOTIDE SEQUENCE [LARGE SCALE GENOMIC DNA]</scope>
    <source>
        <strain evidence="12">SB210</strain>
    </source>
</reference>
<dbReference type="InterPro" id="IPR050082">
    <property type="entry name" value="RNA_methyltr_RlmE"/>
</dbReference>
<dbReference type="SUPFAM" id="SSF53335">
    <property type="entry name" value="S-adenosyl-L-methionine-dependent methyltransferases"/>
    <property type="match status" value="1"/>
</dbReference>
<dbReference type="RefSeq" id="XP_001021884.3">
    <property type="nucleotide sequence ID" value="XM_001021884.3"/>
</dbReference>
<dbReference type="InParanoid" id="I7MGM4"/>
<dbReference type="FunCoup" id="I7MGM4">
    <property type="interactions" value="630"/>
</dbReference>
<evidence type="ECO:0000256" key="2">
    <source>
        <dbReference type="ARBA" id="ARBA00022552"/>
    </source>
</evidence>
<name>I7MGM4_TETTS</name>
<sequence length="264" mass="30116">MGKFTKDKRDIYYRKAKEDCFRARSAYKLLQIDEVFGIFENAERVIDLCAAPGSWSQVVSKKLTEKGLFKDSNGEDVRIISIDLQEMAPIDNVVQLQGDITKKETVDEILHKFKGNKANLVIDDGAPDVTGFHDIDQYLQSQLMVAALNICNETLKKGGHFVAKIFKGTDIKFLYSQFKLFFKSVYVVKPKSSRASSVENFLVCLQYDPPQSFENSTTKSLYTFQPEIEKIQEVNEQISKQTKEDQKYYKFVTCGDLSGFDEAD</sequence>
<evidence type="ECO:0000256" key="9">
    <source>
        <dbReference type="PIRSR" id="PIRSR005461-1"/>
    </source>
</evidence>
<dbReference type="Proteomes" id="UP000009168">
    <property type="component" value="Unassembled WGS sequence"/>
</dbReference>
<dbReference type="FunFam" id="3.40.50.150:FF:000220">
    <property type="entry name" value="CAMK protein kinase"/>
    <property type="match status" value="1"/>
</dbReference>
<proteinExistence type="inferred from homology"/>
<feature type="binding site" evidence="8">
    <location>
        <position position="99"/>
    </location>
    <ligand>
        <name>S-adenosyl-L-methionine</name>
        <dbReference type="ChEBI" id="CHEBI:59789"/>
    </ligand>
</feature>
<dbReference type="EMBL" id="GG662564">
    <property type="protein sequence ID" value="EAS01639.3"/>
    <property type="molecule type" value="Genomic_DNA"/>
</dbReference>
<dbReference type="GO" id="GO:0006364">
    <property type="term" value="P:rRNA processing"/>
    <property type="evidence" value="ECO:0007669"/>
    <property type="project" value="UniProtKB-KW"/>
</dbReference>
<feature type="binding site" evidence="8">
    <location>
        <position position="55"/>
    </location>
    <ligand>
        <name>S-adenosyl-L-methionine</name>
        <dbReference type="ChEBI" id="CHEBI:59789"/>
    </ligand>
</feature>
<feature type="domain" description="Ribosomal RNA methyltransferase FtsJ" evidence="10">
    <location>
        <begin position="21"/>
        <end position="207"/>
    </location>
</feature>
<comment type="catalytic activity">
    <reaction evidence="7 8">
        <text>cytidine(32)/guanosine(34) in tRNA + 2 S-adenosyl-L-methionine = 2'-O-methylcytidine(32)/2'-O-methylguanosine(34) in tRNA + 2 S-adenosyl-L-homocysteine + 2 H(+)</text>
        <dbReference type="Rhea" id="RHEA:42396"/>
        <dbReference type="Rhea" id="RHEA-COMP:10246"/>
        <dbReference type="Rhea" id="RHEA-COMP:10247"/>
        <dbReference type="ChEBI" id="CHEBI:15378"/>
        <dbReference type="ChEBI" id="CHEBI:57856"/>
        <dbReference type="ChEBI" id="CHEBI:59789"/>
        <dbReference type="ChEBI" id="CHEBI:74269"/>
        <dbReference type="ChEBI" id="CHEBI:74445"/>
        <dbReference type="ChEBI" id="CHEBI:74495"/>
        <dbReference type="ChEBI" id="CHEBI:82748"/>
        <dbReference type="EC" id="2.1.1.205"/>
    </reaction>
</comment>
<keyword evidence="2" id="KW-0698">rRNA processing</keyword>
<gene>
    <name evidence="11" type="ORF">TTHERM_00933280</name>
</gene>
<evidence type="ECO:0000256" key="1">
    <source>
        <dbReference type="ARBA" id="ARBA00022490"/>
    </source>
</evidence>